<accession>A0A3D9RJN5</accession>
<dbReference type="OrthoDB" id="9800962at2"/>
<evidence type="ECO:0000256" key="2">
    <source>
        <dbReference type="ARBA" id="ARBA00023315"/>
    </source>
</evidence>
<dbReference type="PROSITE" id="PS51186">
    <property type="entry name" value="GNAT"/>
    <property type="match status" value="1"/>
</dbReference>
<evidence type="ECO:0000313" key="5">
    <source>
        <dbReference type="Proteomes" id="UP000256304"/>
    </source>
</evidence>
<dbReference type="PANTHER" id="PTHR10908">
    <property type="entry name" value="SEROTONIN N-ACETYLTRANSFERASE"/>
    <property type="match status" value="1"/>
</dbReference>
<dbReference type="InterPro" id="IPR016181">
    <property type="entry name" value="Acyl_CoA_acyltransferase"/>
</dbReference>
<dbReference type="RefSeq" id="WP_116190451.1">
    <property type="nucleotide sequence ID" value="NZ_QTTN01000022.1"/>
</dbReference>
<comment type="caution">
    <text evidence="4">The sequence shown here is derived from an EMBL/GenBank/DDBJ whole genome shotgun (WGS) entry which is preliminary data.</text>
</comment>
<dbReference type="PANTHER" id="PTHR10908:SF0">
    <property type="entry name" value="SEROTONIN N-ACETYLTRANSFERASE"/>
    <property type="match status" value="1"/>
</dbReference>
<keyword evidence="2" id="KW-0012">Acyltransferase</keyword>
<dbReference type="Pfam" id="PF00583">
    <property type="entry name" value="Acetyltransf_1"/>
    <property type="match status" value="1"/>
</dbReference>
<dbReference type="EMBL" id="QTTN01000022">
    <property type="protein sequence ID" value="REE80090.1"/>
    <property type="molecule type" value="Genomic_DNA"/>
</dbReference>
<keyword evidence="1 4" id="KW-0808">Transferase</keyword>
<organism evidence="4 5">
    <name type="scientific">Paenibacillus taihuensis</name>
    <dbReference type="NCBI Taxonomy" id="1156355"/>
    <lineage>
        <taxon>Bacteria</taxon>
        <taxon>Bacillati</taxon>
        <taxon>Bacillota</taxon>
        <taxon>Bacilli</taxon>
        <taxon>Bacillales</taxon>
        <taxon>Paenibacillaceae</taxon>
        <taxon>Paenibacillus</taxon>
    </lineage>
</organism>
<dbReference type="InterPro" id="IPR000182">
    <property type="entry name" value="GNAT_dom"/>
</dbReference>
<dbReference type="CDD" id="cd04301">
    <property type="entry name" value="NAT_SF"/>
    <property type="match status" value="1"/>
</dbReference>
<evidence type="ECO:0000313" key="4">
    <source>
        <dbReference type="EMBL" id="REE80090.1"/>
    </source>
</evidence>
<evidence type="ECO:0000259" key="3">
    <source>
        <dbReference type="PROSITE" id="PS51186"/>
    </source>
</evidence>
<protein>
    <submittedName>
        <fullName evidence="4">Acetyltransferase (GNAT) family protein</fullName>
    </submittedName>
</protein>
<dbReference type="InterPro" id="IPR051635">
    <property type="entry name" value="SNAT-like"/>
</dbReference>
<sequence>MTRPSITQANGIKLRLIKQDELDAAHKLELDCYTPEAAATRDAFTFRQANFPNYFWSAWNQDEQLVGLACAVRTYASSCEGDDVKGAHSAELGGNHLCVLSVAVSPLARSNGIGQALMEALIDQAVRDKISSIILMCEDFLIPFYERLGFRYINPSKSAHGGIAWHEMSRIID</sequence>
<reference evidence="4 5" key="1">
    <citation type="submission" date="2018-08" db="EMBL/GenBank/DDBJ databases">
        <title>Genomic Encyclopedia of Type Strains, Phase III (KMG-III): the genomes of soil and plant-associated and newly described type strains.</title>
        <authorList>
            <person name="Whitman W."/>
        </authorList>
    </citation>
    <scope>NUCLEOTIDE SEQUENCE [LARGE SCALE GENOMIC DNA]</scope>
    <source>
        <strain evidence="4 5">CGMCC 1.10966</strain>
    </source>
</reference>
<dbReference type="Proteomes" id="UP000256304">
    <property type="component" value="Unassembled WGS sequence"/>
</dbReference>
<dbReference type="AlphaFoldDB" id="A0A3D9RJN5"/>
<gene>
    <name evidence="4" type="ORF">A8990_12243</name>
</gene>
<dbReference type="Gene3D" id="3.40.630.30">
    <property type="match status" value="1"/>
</dbReference>
<keyword evidence="5" id="KW-1185">Reference proteome</keyword>
<name>A0A3D9RJN5_9BACL</name>
<feature type="domain" description="N-acetyltransferase" evidence="3">
    <location>
        <begin position="12"/>
        <end position="173"/>
    </location>
</feature>
<dbReference type="GO" id="GO:0008080">
    <property type="term" value="F:N-acetyltransferase activity"/>
    <property type="evidence" value="ECO:0007669"/>
    <property type="project" value="UniProtKB-ARBA"/>
</dbReference>
<dbReference type="SUPFAM" id="SSF55729">
    <property type="entry name" value="Acyl-CoA N-acyltransferases (Nat)"/>
    <property type="match status" value="1"/>
</dbReference>
<proteinExistence type="predicted"/>
<evidence type="ECO:0000256" key="1">
    <source>
        <dbReference type="ARBA" id="ARBA00022679"/>
    </source>
</evidence>